<dbReference type="AlphaFoldDB" id="A0A378IA13"/>
<name>A0A378IA13_9GAMM</name>
<proteinExistence type="predicted"/>
<evidence type="ECO:0000313" key="2">
    <source>
        <dbReference type="Proteomes" id="UP000254968"/>
    </source>
</evidence>
<keyword evidence="2" id="KW-1185">Reference proteome</keyword>
<reference evidence="1 2" key="1">
    <citation type="submission" date="2018-06" db="EMBL/GenBank/DDBJ databases">
        <authorList>
            <consortium name="Pathogen Informatics"/>
            <person name="Doyle S."/>
        </authorList>
    </citation>
    <scope>NUCLEOTIDE SEQUENCE [LARGE SCALE GENOMIC DNA]</scope>
    <source>
        <strain evidence="1 2">NCTC13315</strain>
    </source>
</reference>
<evidence type="ECO:0000313" key="1">
    <source>
        <dbReference type="EMBL" id="STX29184.1"/>
    </source>
</evidence>
<sequence length="159" mass="18667">MFKLDLSQLRHYVESQKNANKAKFNLSNNLLNFLEKEGFTGEILKASLIKAYLDNSQIEEEADLQNKGYWSLGKLWQSSLGEDKLFNFEMINSFLNTDPYKETIVKGIPSSLPTKYWYQSQKLHTIIYNLYQQALEYEKKLLEEIECFNSLTADLMRPF</sequence>
<protein>
    <submittedName>
        <fullName evidence="1">Uncharacterized protein</fullName>
    </submittedName>
</protein>
<dbReference type="EMBL" id="UGNV01000001">
    <property type="protein sequence ID" value="STX29184.1"/>
    <property type="molecule type" value="Genomic_DNA"/>
</dbReference>
<gene>
    <name evidence="1" type="ORF">NCTC13315_01721</name>
</gene>
<organism evidence="1 2">
    <name type="scientific">Legionella beliardensis</name>
    <dbReference type="NCBI Taxonomy" id="91822"/>
    <lineage>
        <taxon>Bacteria</taxon>
        <taxon>Pseudomonadati</taxon>
        <taxon>Pseudomonadota</taxon>
        <taxon>Gammaproteobacteria</taxon>
        <taxon>Legionellales</taxon>
        <taxon>Legionellaceae</taxon>
        <taxon>Legionella</taxon>
    </lineage>
</organism>
<dbReference type="RefSeq" id="WP_115302878.1">
    <property type="nucleotide sequence ID" value="NZ_CAAAHO010000007.1"/>
</dbReference>
<dbReference type="Proteomes" id="UP000254968">
    <property type="component" value="Unassembled WGS sequence"/>
</dbReference>
<accession>A0A378IA13</accession>